<proteinExistence type="predicted"/>
<dbReference type="AlphaFoldDB" id="A0A955KWK1"/>
<dbReference type="GO" id="GO:0016787">
    <property type="term" value="F:hydrolase activity"/>
    <property type="evidence" value="ECO:0007669"/>
    <property type="project" value="UniProtKB-KW"/>
</dbReference>
<dbReference type="InterPro" id="IPR005754">
    <property type="entry name" value="Sortase"/>
</dbReference>
<name>A0A955KWK1_9BACT</name>
<organism evidence="3 4">
    <name type="scientific">Candidatus Dojkabacteria bacterium</name>
    <dbReference type="NCBI Taxonomy" id="2099670"/>
    <lineage>
        <taxon>Bacteria</taxon>
        <taxon>Candidatus Dojkabacteria</taxon>
    </lineage>
</organism>
<dbReference type="Pfam" id="PF04203">
    <property type="entry name" value="Sortase"/>
    <property type="match status" value="1"/>
</dbReference>
<dbReference type="Proteomes" id="UP000748332">
    <property type="component" value="Unassembled WGS sequence"/>
</dbReference>
<dbReference type="SUPFAM" id="SSF63817">
    <property type="entry name" value="Sortase"/>
    <property type="match status" value="1"/>
</dbReference>
<evidence type="ECO:0000313" key="4">
    <source>
        <dbReference type="Proteomes" id="UP000748332"/>
    </source>
</evidence>
<accession>A0A955KWK1</accession>
<keyword evidence="2" id="KW-0812">Transmembrane</keyword>
<dbReference type="EMBL" id="JAGQLM010000068">
    <property type="protein sequence ID" value="MCA9375031.1"/>
    <property type="molecule type" value="Genomic_DNA"/>
</dbReference>
<comment type="caution">
    <text evidence="3">The sequence shown here is derived from an EMBL/GenBank/DDBJ whole genome shotgun (WGS) entry which is preliminary data.</text>
</comment>
<dbReference type="InterPro" id="IPR023365">
    <property type="entry name" value="Sortase_dom-sf"/>
</dbReference>
<gene>
    <name evidence="3" type="ORF">KC622_01730</name>
</gene>
<evidence type="ECO:0000256" key="2">
    <source>
        <dbReference type="SAM" id="Phobius"/>
    </source>
</evidence>
<protein>
    <submittedName>
        <fullName evidence="3">Sortase</fullName>
    </submittedName>
</protein>
<dbReference type="Gene3D" id="2.40.260.10">
    <property type="entry name" value="Sortase"/>
    <property type="match status" value="1"/>
</dbReference>
<keyword evidence="1" id="KW-0378">Hydrolase</keyword>
<feature type="transmembrane region" description="Helical" evidence="2">
    <location>
        <begin position="32"/>
        <end position="54"/>
    </location>
</feature>
<evidence type="ECO:0000313" key="3">
    <source>
        <dbReference type="EMBL" id="MCA9375031.1"/>
    </source>
</evidence>
<keyword evidence="2" id="KW-1133">Transmembrane helix</keyword>
<reference evidence="3" key="1">
    <citation type="submission" date="2020-04" db="EMBL/GenBank/DDBJ databases">
        <authorList>
            <person name="Zhang T."/>
        </authorList>
    </citation>
    <scope>NUCLEOTIDE SEQUENCE</scope>
    <source>
        <strain evidence="3">HKST-UBA16</strain>
    </source>
</reference>
<dbReference type="NCBIfam" id="TIGR01076">
    <property type="entry name" value="sortase_fam"/>
    <property type="match status" value="1"/>
</dbReference>
<evidence type="ECO:0000256" key="1">
    <source>
        <dbReference type="ARBA" id="ARBA00022801"/>
    </source>
</evidence>
<keyword evidence="2" id="KW-0472">Membrane</keyword>
<sequence>MALVNFTYSELLSDNQWNIKNSRESHQRVLKVVRVTLSSILAIGGITILISQLFPLGESYLKGWVTKANEANLASPLPGAYKRDIEDEFAYWDPGQSYFNNLISQAEVLTSQTAQYYDPIDKVYKDVVIDESYSKLMSLSITSLKINKVTVTPNVESYNQDIYNSVLKNGLAHFKGTALPGSGGNVFIYGHSAVDSYFSSHQTNPETIFTKLENIEIGDKVEIDKDGKRYEYVVRKKKIVEPDDFSILSHNSRKETLTLMTCFPQGVGTDRLIVTADLGN</sequence>
<reference evidence="3" key="2">
    <citation type="journal article" date="2021" name="Microbiome">
        <title>Successional dynamics and alternative stable states in a saline activated sludge microbial community over 9 years.</title>
        <authorList>
            <person name="Wang Y."/>
            <person name="Ye J."/>
            <person name="Ju F."/>
            <person name="Liu L."/>
            <person name="Boyd J.A."/>
            <person name="Deng Y."/>
            <person name="Parks D.H."/>
            <person name="Jiang X."/>
            <person name="Yin X."/>
            <person name="Woodcroft B.J."/>
            <person name="Tyson G.W."/>
            <person name="Hugenholtz P."/>
            <person name="Polz M.F."/>
            <person name="Zhang T."/>
        </authorList>
    </citation>
    <scope>NUCLEOTIDE SEQUENCE</scope>
    <source>
        <strain evidence="3">HKST-UBA16</strain>
    </source>
</reference>